<keyword evidence="2 15" id="KW-0479">Metal-binding</keyword>
<feature type="binding site" evidence="15">
    <location>
        <position position="1026"/>
    </location>
    <ligand>
        <name>Mg(2+)</name>
        <dbReference type="ChEBI" id="CHEBI:18420"/>
    </ligand>
</feature>
<keyword evidence="20" id="KW-1185">Reference proteome</keyword>
<comment type="similarity">
    <text evidence="15">Belongs to the helicase family. UvrD subfamily.</text>
</comment>
<comment type="cofactor">
    <cofactor evidence="15">
        <name>Mg(2+)</name>
        <dbReference type="ChEBI" id="CHEBI:18420"/>
    </cofactor>
    <text evidence="15">Binds 1 Mg(2+) ion per subunit.</text>
</comment>
<evidence type="ECO:0000256" key="2">
    <source>
        <dbReference type="ARBA" id="ARBA00022723"/>
    </source>
</evidence>
<evidence type="ECO:0000256" key="13">
    <source>
        <dbReference type="ARBA" id="ARBA00034617"/>
    </source>
</evidence>
<evidence type="ECO:0000256" key="6">
    <source>
        <dbReference type="ARBA" id="ARBA00022806"/>
    </source>
</evidence>
<evidence type="ECO:0000256" key="12">
    <source>
        <dbReference type="ARBA" id="ARBA00023235"/>
    </source>
</evidence>
<evidence type="ECO:0000256" key="3">
    <source>
        <dbReference type="ARBA" id="ARBA00022741"/>
    </source>
</evidence>
<sequence length="1136" mass="131199">MGLLENNFDAGTIELTGTNLIEASAGTGKTYSIAILALRLVLEKGIPLPEILMVTFTKAAVAELHERVRLFLKQAQQSIQGILIKDETIVELVKRAEEQFGADVVKRRLHEANLLLDELSVITIHSFCQQTLREFAFETNQLFGAEMVADIEDVLNNEVNEFWRRYITTLDVEILENLGVQTLRADLKAIVKEHLEGKRYAAYDEETNYSVASLTVEGLQAFQISLQESSLELEASLRQVFDVHKEALTAICNESKSTVKKRYIPCLDDAMAFINLIWSEKASNKLTEAFPVAFMTEIEKAKFAFVRLNAQPDFFFKEQLNCFAIQEIGGKVHDYMVRNNFLGYNDLIGNLHKALTEKPNPALVTALQHKYKAVFVDEFQDTDREQYEIFKAAFFTNTILFLIGDPKQSIYAWRKADIHTYFQARNDVQRRFDMNVNFRSSTPLIEAMNDFFLPSDDFDTFSFPDKANRISYTTVQSPEDNKKGVLLYDEVVDSPVSLFSTDKKETAMYGVALQIQALLTDEKYLIATNGQTRRIKPSDIGILVRKNSDSIGVKNYLSQKGIPAIVMDDKRIFASQEAKDLLSLLEAIYEPTFSSINKALLNSFTGFVIDDILKLDEEKILAYFQEYKNIWQYNGVYPALTRFLKDFNLRERLMNNHAVQGQRVISNLIQLMELLNQSVHVGSLNQEELIIWFKRGVNGMRVSGDEYQTRMESDEEAVKIVTIHKSKGLEYPVVFAPFLDLKTTNSKHLFQKFRNPETGEYMVRETRLMTDEEISWNETQLEQENRRLIYVAVTRAVYKCFVYTINNGHYKNSSLKPFVAALKIRKSPLIEMDDMPFPEVMPYRPDDMVYENKTLYPQRFSLTHPNWYKMSYTGLSFSGKHLRKDRTDEFEDDYDRFVFNKLRFGAASGNLLHKILEEVDFQNTGFWENRIERALKEFNPNRLEEFAPSLFQLVDNVVNVPIAFGNYVFSLNKVHQHRRISELEFDFPVDGLQTGLLYAIVHKAYPISIRSFEQASLEGIMNGKVDLFFEYNGRYYILDWKSNYLGYKPEDYNEENVKAAMDEHNYHLQYLIYTVAVKKYLSARLPDFDYEKQFGGVIYLFLRGIRKDSSNGVFTARPGLKLIEKIESLLNSNIVH</sequence>
<dbReference type="GO" id="GO:0008854">
    <property type="term" value="F:exodeoxyribonuclease V activity"/>
    <property type="evidence" value="ECO:0007669"/>
    <property type="project" value="UniProtKB-EC"/>
</dbReference>
<feature type="active site" description="For nuclease activity" evidence="15">
    <location>
        <position position="1039"/>
    </location>
</feature>
<gene>
    <name evidence="15" type="primary">recB</name>
    <name evidence="19" type="ORF">F0919_03985</name>
</gene>
<dbReference type="GO" id="GO:0016887">
    <property type="term" value="F:ATP hydrolysis activity"/>
    <property type="evidence" value="ECO:0007669"/>
    <property type="project" value="RHEA"/>
</dbReference>
<dbReference type="GO" id="GO:0005829">
    <property type="term" value="C:cytosol"/>
    <property type="evidence" value="ECO:0007669"/>
    <property type="project" value="TreeGrafter"/>
</dbReference>
<dbReference type="InterPro" id="IPR011335">
    <property type="entry name" value="Restrct_endonuc-II-like"/>
</dbReference>
<dbReference type="Pfam" id="PF13361">
    <property type="entry name" value="UvrD_C"/>
    <property type="match status" value="2"/>
</dbReference>
<evidence type="ECO:0000259" key="18">
    <source>
        <dbReference type="PROSITE" id="PS51217"/>
    </source>
</evidence>
<dbReference type="EMBL" id="VWSH01000001">
    <property type="protein sequence ID" value="KAA5536840.1"/>
    <property type="molecule type" value="Genomic_DNA"/>
</dbReference>
<feature type="binding site" evidence="15">
    <location>
        <position position="913"/>
    </location>
    <ligand>
        <name>Mg(2+)</name>
        <dbReference type="ChEBI" id="CHEBI:18420"/>
    </ligand>
</feature>
<comment type="function">
    <text evidence="15">A helicase/nuclease that prepares dsDNA breaks (DSB) for recombinational DNA repair. Binds to DSBs and unwinds DNA via a highly rapid and processive ATP-dependent bidirectional helicase activity. Unwinds dsDNA until it encounters a Chi (crossover hotspot instigator) sequence from the 3' direction. Cuts ssDNA a few nucleotides 3' to the Chi site. The properties and activities of the enzyme are changed at Chi. The Chi-altered holoenzyme produces a long 3'-ssDNA overhang and facilitates RecA-binding to the ssDNA for homologous DNA recombination and repair. Holoenzyme degrades any linearized DNA that is unable to undergo homologous recombination. In the holoenzyme this subunit contributes ATPase, 3'-5' helicase, exonuclease activity and loads RecA onto ssDNA.</text>
</comment>
<dbReference type="InterPro" id="IPR014017">
    <property type="entry name" value="DNA_helicase_UvrD-like_C"/>
</dbReference>
<evidence type="ECO:0000256" key="1">
    <source>
        <dbReference type="ARBA" id="ARBA00022722"/>
    </source>
</evidence>
<feature type="domain" description="UvrD-like helicase ATP-binding" evidence="17">
    <location>
        <begin position="2"/>
        <end position="441"/>
    </location>
</feature>
<keyword evidence="1 15" id="KW-0540">Nuclease</keyword>
<evidence type="ECO:0000256" key="5">
    <source>
        <dbReference type="ARBA" id="ARBA00022801"/>
    </source>
</evidence>
<dbReference type="InterPro" id="IPR011604">
    <property type="entry name" value="PDDEXK-like_dom_sf"/>
</dbReference>
<evidence type="ECO:0000256" key="14">
    <source>
        <dbReference type="ARBA" id="ARBA00048988"/>
    </source>
</evidence>
<evidence type="ECO:0000256" key="4">
    <source>
        <dbReference type="ARBA" id="ARBA00022763"/>
    </source>
</evidence>
<feature type="binding site" evidence="15">
    <location>
        <position position="1039"/>
    </location>
    <ligand>
        <name>Mg(2+)</name>
        <dbReference type="ChEBI" id="CHEBI:18420"/>
    </ligand>
</feature>
<comment type="domain">
    <text evidence="15">The C-terminal domain has nuclease activity and interacts with RecD. It interacts with RecA, facilitating its loading onto ssDNA.</text>
</comment>
<dbReference type="SUPFAM" id="SSF52980">
    <property type="entry name" value="Restriction endonuclease-like"/>
    <property type="match status" value="1"/>
</dbReference>
<dbReference type="Gene3D" id="3.40.50.300">
    <property type="entry name" value="P-loop containing nucleotide triphosphate hydrolases"/>
    <property type="match status" value="2"/>
</dbReference>
<evidence type="ECO:0000256" key="9">
    <source>
        <dbReference type="ARBA" id="ARBA00022842"/>
    </source>
</evidence>
<accession>A0A5M6CR29</accession>
<evidence type="ECO:0000259" key="17">
    <source>
        <dbReference type="PROSITE" id="PS51198"/>
    </source>
</evidence>
<keyword evidence="7 15" id="KW-0269">Exonuclease</keyword>
<comment type="domain">
    <text evidence="15">The N-terminal DNA-binding domain is a ssDNA-dependent ATPase and has ATP-dependent 3'-5' helicase function. This domain interacts with RecC.</text>
</comment>
<dbReference type="GO" id="GO:0043138">
    <property type="term" value="F:3'-5' DNA helicase activity"/>
    <property type="evidence" value="ECO:0007669"/>
    <property type="project" value="UniProtKB-UniRule"/>
</dbReference>
<keyword evidence="5 15" id="KW-0378">Hydrolase</keyword>
<dbReference type="SUPFAM" id="SSF52540">
    <property type="entry name" value="P-loop containing nucleoside triphosphate hydrolases"/>
    <property type="match status" value="1"/>
</dbReference>
<dbReference type="Proteomes" id="UP000323632">
    <property type="component" value="Unassembled WGS sequence"/>
</dbReference>
<keyword evidence="3 15" id="KW-0547">Nucleotide-binding</keyword>
<dbReference type="InterPro" id="IPR000212">
    <property type="entry name" value="DNA_helicase_UvrD/REP"/>
</dbReference>
<comment type="catalytic activity">
    <reaction evidence="13 15">
        <text>Couples ATP hydrolysis with the unwinding of duplex DNA by translocating in the 3'-5' direction.</text>
        <dbReference type="EC" id="5.6.2.4"/>
    </reaction>
</comment>
<reference evidence="19 20" key="1">
    <citation type="submission" date="2019-09" db="EMBL/GenBank/DDBJ databases">
        <title>Genome sequence and assembly of Taibaiella sp.</title>
        <authorList>
            <person name="Chhetri G."/>
        </authorList>
    </citation>
    <scope>NUCLEOTIDE SEQUENCE [LARGE SCALE GENOMIC DNA]</scope>
    <source>
        <strain evidence="19 20">KVB11</strain>
    </source>
</reference>
<keyword evidence="11 15" id="KW-0234">DNA repair</keyword>
<dbReference type="Gene3D" id="1.10.486.10">
    <property type="entry name" value="PCRA, domain 4"/>
    <property type="match status" value="1"/>
</dbReference>
<dbReference type="PROSITE" id="PS51217">
    <property type="entry name" value="UVRD_HELICASE_CTER"/>
    <property type="match status" value="1"/>
</dbReference>
<comment type="miscellaneous">
    <text evidence="15">In the RecBCD complex, RecB has a slow 3'-5' helicase, an exonuclease activity and loads RecA onto ssDNA, RecD has a fast 5'-3' helicase activity, while RecC stimulates the ATPase and processivity of the RecB helicase and contributes to recognition of the Chi site.</text>
</comment>
<dbReference type="GO" id="GO:0000287">
    <property type="term" value="F:magnesium ion binding"/>
    <property type="evidence" value="ECO:0007669"/>
    <property type="project" value="UniProtKB-UniRule"/>
</dbReference>
<feature type="binding site" evidence="16">
    <location>
        <begin position="23"/>
        <end position="30"/>
    </location>
    <ligand>
        <name>ATP</name>
        <dbReference type="ChEBI" id="CHEBI:30616"/>
    </ligand>
</feature>
<evidence type="ECO:0000256" key="15">
    <source>
        <dbReference type="HAMAP-Rule" id="MF_01485"/>
    </source>
</evidence>
<organism evidence="19 20">
    <name type="scientific">Taibaiella lutea</name>
    <dbReference type="NCBI Taxonomy" id="2608001"/>
    <lineage>
        <taxon>Bacteria</taxon>
        <taxon>Pseudomonadati</taxon>
        <taxon>Bacteroidota</taxon>
        <taxon>Chitinophagia</taxon>
        <taxon>Chitinophagales</taxon>
        <taxon>Chitinophagaceae</taxon>
        <taxon>Taibaiella</taxon>
    </lineage>
</organism>
<keyword evidence="4 15" id="KW-0227">DNA damage</keyword>
<dbReference type="GO" id="GO:0003677">
    <property type="term" value="F:DNA binding"/>
    <property type="evidence" value="ECO:0007669"/>
    <property type="project" value="UniProtKB-UniRule"/>
</dbReference>
<keyword evidence="9 15" id="KW-0460">Magnesium</keyword>
<evidence type="ECO:0000256" key="7">
    <source>
        <dbReference type="ARBA" id="ARBA00022839"/>
    </source>
</evidence>
<protein>
    <recommendedName>
        <fullName evidence="15">RecBCD enzyme subunit RecB</fullName>
        <ecNumber evidence="15">3.1.11.5</ecNumber>
        <ecNumber evidence="15">5.6.2.4</ecNumber>
    </recommendedName>
    <alternativeName>
        <fullName evidence="15">DNA 3'-5' helicase subunit RecB</fullName>
    </alternativeName>
    <alternativeName>
        <fullName evidence="15">Exonuclease V subunit RecB</fullName>
        <shortName evidence="15">ExoV subunit RecB</shortName>
    </alternativeName>
    <alternativeName>
        <fullName evidence="15">Helicase/nuclease RecBCD subunit RecB</fullName>
    </alternativeName>
</protein>
<proteinExistence type="inferred from homology"/>
<dbReference type="GO" id="GO:0009338">
    <property type="term" value="C:exodeoxyribonuclease V complex"/>
    <property type="evidence" value="ECO:0007669"/>
    <property type="project" value="TreeGrafter"/>
</dbReference>
<dbReference type="RefSeq" id="WP_150031417.1">
    <property type="nucleotide sequence ID" value="NZ_VWSH01000001.1"/>
</dbReference>
<dbReference type="Gene3D" id="1.10.3170.10">
    <property type="entry name" value="Recbcd, chain B, domain 2"/>
    <property type="match status" value="1"/>
</dbReference>
<comment type="subunit">
    <text evidence="15">Heterotrimer of RecB, RecC and RecD. All subunits contribute to DNA-binding. Interacts with RecA.</text>
</comment>
<feature type="domain" description="UvrD-like helicase C-terminal" evidence="18">
    <location>
        <begin position="465"/>
        <end position="728"/>
    </location>
</feature>
<keyword evidence="12 15" id="KW-0413">Isomerase</keyword>
<evidence type="ECO:0000256" key="10">
    <source>
        <dbReference type="ARBA" id="ARBA00023125"/>
    </source>
</evidence>
<evidence type="ECO:0000256" key="11">
    <source>
        <dbReference type="ARBA" id="ARBA00023204"/>
    </source>
</evidence>
<evidence type="ECO:0000256" key="8">
    <source>
        <dbReference type="ARBA" id="ARBA00022840"/>
    </source>
</evidence>
<dbReference type="EC" id="3.1.11.5" evidence="15"/>
<feature type="region of interest" description="DNA-binding and helicase activity, interacts with RecC" evidence="15">
    <location>
        <begin position="1"/>
        <end position="851"/>
    </location>
</feature>
<dbReference type="PANTHER" id="PTHR11070:SF23">
    <property type="entry name" value="RECBCD ENZYME SUBUNIT RECB"/>
    <property type="match status" value="1"/>
</dbReference>
<evidence type="ECO:0000313" key="19">
    <source>
        <dbReference type="EMBL" id="KAA5536840.1"/>
    </source>
</evidence>
<dbReference type="InterPro" id="IPR004586">
    <property type="entry name" value="RecB"/>
</dbReference>
<feature type="region of interest" description="Nuclease activity, interacts with RecD and RecA" evidence="15">
    <location>
        <begin position="866"/>
        <end position="1136"/>
    </location>
</feature>
<dbReference type="PANTHER" id="PTHR11070">
    <property type="entry name" value="UVRD / RECB / PCRA DNA HELICASE FAMILY MEMBER"/>
    <property type="match status" value="1"/>
</dbReference>
<dbReference type="CDD" id="cd22352">
    <property type="entry name" value="RecB_C-like"/>
    <property type="match status" value="1"/>
</dbReference>
<keyword evidence="10 15" id="KW-0238">DNA-binding</keyword>
<evidence type="ECO:0000313" key="20">
    <source>
        <dbReference type="Proteomes" id="UP000323632"/>
    </source>
</evidence>
<comment type="caution">
    <text evidence="19">The sequence shown here is derived from an EMBL/GenBank/DDBJ whole genome shotgun (WGS) entry which is preliminary data.</text>
</comment>
<comment type="catalytic activity">
    <reaction evidence="14 15">
        <text>ATP + H2O = ADP + phosphate + H(+)</text>
        <dbReference type="Rhea" id="RHEA:13065"/>
        <dbReference type="ChEBI" id="CHEBI:15377"/>
        <dbReference type="ChEBI" id="CHEBI:15378"/>
        <dbReference type="ChEBI" id="CHEBI:30616"/>
        <dbReference type="ChEBI" id="CHEBI:43474"/>
        <dbReference type="ChEBI" id="CHEBI:456216"/>
        <dbReference type="EC" id="5.6.2.4"/>
    </reaction>
</comment>
<dbReference type="Gene3D" id="3.90.320.10">
    <property type="match status" value="1"/>
</dbReference>
<dbReference type="EC" id="5.6.2.4" evidence="15"/>
<dbReference type="GO" id="GO:0000724">
    <property type="term" value="P:double-strand break repair via homologous recombination"/>
    <property type="evidence" value="ECO:0007669"/>
    <property type="project" value="UniProtKB-UniRule"/>
</dbReference>
<dbReference type="InterPro" id="IPR027417">
    <property type="entry name" value="P-loop_NTPase"/>
</dbReference>
<name>A0A5M6CR29_9BACT</name>
<dbReference type="PROSITE" id="PS51198">
    <property type="entry name" value="UVRD_HELICASE_ATP_BIND"/>
    <property type="match status" value="1"/>
</dbReference>
<dbReference type="HAMAP" id="MF_01485">
    <property type="entry name" value="RecB"/>
    <property type="match status" value="1"/>
</dbReference>
<dbReference type="GO" id="GO:0005524">
    <property type="term" value="F:ATP binding"/>
    <property type="evidence" value="ECO:0007669"/>
    <property type="project" value="UniProtKB-UniRule"/>
</dbReference>
<dbReference type="InterPro" id="IPR014016">
    <property type="entry name" value="UvrD-like_ATP-bd"/>
</dbReference>
<dbReference type="AlphaFoldDB" id="A0A5M6CR29"/>
<dbReference type="Pfam" id="PF00580">
    <property type="entry name" value="UvrD-helicase"/>
    <property type="match status" value="1"/>
</dbReference>
<keyword evidence="8 15" id="KW-0067">ATP-binding</keyword>
<evidence type="ECO:0000256" key="16">
    <source>
        <dbReference type="PROSITE-ProRule" id="PRU00560"/>
    </source>
</evidence>
<keyword evidence="6 15" id="KW-0347">Helicase</keyword>
<comment type="catalytic activity">
    <reaction evidence="15">
        <text>Exonucleolytic cleavage (in the presence of ATP) in either 5'- to 3'- or 3'- to 5'-direction to yield 5'-phosphooligonucleotides.</text>
        <dbReference type="EC" id="3.1.11.5"/>
    </reaction>
</comment>